<keyword evidence="2" id="KW-0067">ATP-binding</keyword>
<dbReference type="SUPFAM" id="SSF52540">
    <property type="entry name" value="P-loop containing nucleoside triphosphate hydrolases"/>
    <property type="match status" value="1"/>
</dbReference>
<comment type="caution">
    <text evidence="2">The sequence shown here is derived from an EMBL/GenBank/DDBJ whole genome shotgun (WGS) entry which is preliminary data.</text>
</comment>
<dbReference type="GO" id="GO:0016887">
    <property type="term" value="F:ATP hydrolysis activity"/>
    <property type="evidence" value="ECO:0007669"/>
    <property type="project" value="InterPro"/>
</dbReference>
<protein>
    <submittedName>
        <fullName evidence="2">ABC transport protein, ATP-binding subunit</fullName>
    </submittedName>
</protein>
<dbReference type="InterPro" id="IPR014555">
    <property type="entry name" value="RecF-like"/>
</dbReference>
<accession>A0A1Q8QU16</accession>
<dbReference type="AlphaFoldDB" id="A0A1Q8QU16"/>
<sequence>MIKEIRFMNWKSFSDAKVYIDPLNVLIGTNASGKSNIIDGIAFLNSAVQGRNLQAALDGESGSFLDGSIGAIRGGAEYAALFPGDQFTLEAVIQGEKTIEYRYSITVRTKPHVEVIAELLIKIMHKGKKPKEINLFSAYRNNEDSEYSSPIIPTFVNNGQGKPVRKDLKNFISVISQLKNHETIPEVSAAIQLVTENLEEIFILDPIPSLMRDYKPFAQHLSRNAANLAGMIAALPESKKLNFESQLTRCVSGLAEGEIVRVWTEPVGKFKKDAMLYCEEKWGRTGTTTAIDARGMSDGTLRFLGILTALLTRPSGSLIVIEEVDNGLHPSRAKLLLKTMIEIGTERKIDILITTHNSALMDELGAEMIPFIQVVHRDAEDGTSKITLLEDIKSLPKLLAHGSVGELSTKGEIERSLSLNGGLSNEK</sequence>
<dbReference type="InterPro" id="IPR027417">
    <property type="entry name" value="P-loop_NTPase"/>
</dbReference>
<name>A0A1Q8QU16_9FIRM</name>
<dbReference type="RefSeq" id="WP_075365483.1">
    <property type="nucleotide sequence ID" value="NZ_MLBF01000022.1"/>
</dbReference>
<keyword evidence="2" id="KW-0547">Nucleotide-binding</keyword>
<reference evidence="2 3" key="1">
    <citation type="submission" date="2016-09" db="EMBL/GenBank/DDBJ databases">
        <title>Complete genome of Desulfosporosinus sp. OL.</title>
        <authorList>
            <person name="Mardanov A."/>
            <person name="Beletsky A."/>
            <person name="Panova A."/>
            <person name="Karnachuk O."/>
            <person name="Ravin N."/>
        </authorList>
    </citation>
    <scope>NUCLEOTIDE SEQUENCE [LARGE SCALE GENOMIC DNA]</scope>
    <source>
        <strain evidence="2 3">OL</strain>
    </source>
</reference>
<evidence type="ECO:0000313" key="3">
    <source>
        <dbReference type="Proteomes" id="UP000186102"/>
    </source>
</evidence>
<dbReference type="PANTHER" id="PTHR40396">
    <property type="entry name" value="ATPASE-LIKE PROTEIN"/>
    <property type="match status" value="1"/>
</dbReference>
<dbReference type="PIRSF" id="PIRSF029347">
    <property type="entry name" value="RecF"/>
    <property type="match status" value="1"/>
</dbReference>
<dbReference type="InterPro" id="IPR003959">
    <property type="entry name" value="ATPase_AAA_core"/>
</dbReference>
<gene>
    <name evidence="2" type="ORF">DSOL_2944</name>
</gene>
<dbReference type="STRING" id="1888891.DSOL_2944"/>
<dbReference type="PANTHER" id="PTHR40396:SF1">
    <property type="entry name" value="ATPASE AAA-TYPE CORE DOMAIN-CONTAINING PROTEIN"/>
    <property type="match status" value="1"/>
</dbReference>
<dbReference type="OrthoDB" id="9809324at2"/>
<dbReference type="GO" id="GO:0005524">
    <property type="term" value="F:ATP binding"/>
    <property type="evidence" value="ECO:0007669"/>
    <property type="project" value="UniProtKB-KW"/>
</dbReference>
<dbReference type="Pfam" id="PF13304">
    <property type="entry name" value="AAA_21"/>
    <property type="match status" value="1"/>
</dbReference>
<keyword evidence="3" id="KW-1185">Reference proteome</keyword>
<organism evidence="2 3">
    <name type="scientific">Desulfosporosinus metallidurans</name>
    <dbReference type="NCBI Taxonomy" id="1888891"/>
    <lineage>
        <taxon>Bacteria</taxon>
        <taxon>Bacillati</taxon>
        <taxon>Bacillota</taxon>
        <taxon>Clostridia</taxon>
        <taxon>Eubacteriales</taxon>
        <taxon>Desulfitobacteriaceae</taxon>
        <taxon>Desulfosporosinus</taxon>
    </lineage>
</organism>
<dbReference type="EMBL" id="MLBF01000022">
    <property type="protein sequence ID" value="OLN30826.1"/>
    <property type="molecule type" value="Genomic_DNA"/>
</dbReference>
<evidence type="ECO:0000259" key="1">
    <source>
        <dbReference type="Pfam" id="PF13304"/>
    </source>
</evidence>
<proteinExistence type="predicted"/>
<dbReference type="Proteomes" id="UP000186102">
    <property type="component" value="Unassembled WGS sequence"/>
</dbReference>
<dbReference type="Gene3D" id="3.40.50.300">
    <property type="entry name" value="P-loop containing nucleotide triphosphate hydrolases"/>
    <property type="match status" value="1"/>
</dbReference>
<feature type="domain" description="ATPase AAA-type core" evidence="1">
    <location>
        <begin position="23"/>
        <end position="362"/>
    </location>
</feature>
<evidence type="ECO:0000313" key="2">
    <source>
        <dbReference type="EMBL" id="OLN30826.1"/>
    </source>
</evidence>